<feature type="signal peptide" evidence="5">
    <location>
        <begin position="1"/>
        <end position="25"/>
    </location>
</feature>
<reference evidence="7" key="1">
    <citation type="submission" date="2016-11" db="UniProtKB">
        <authorList>
            <consortium name="WormBaseParasite"/>
        </authorList>
    </citation>
    <scope>IDENTIFICATION</scope>
</reference>
<keyword evidence="3" id="KW-0964">Secreted</keyword>
<keyword evidence="6" id="KW-1185">Reference proteome</keyword>
<feature type="compositionally biased region" description="Basic and acidic residues" evidence="4">
    <location>
        <begin position="34"/>
        <end position="52"/>
    </location>
</feature>
<feature type="chain" id="PRO_5009321690" evidence="5">
    <location>
        <begin position="26"/>
        <end position="83"/>
    </location>
</feature>
<dbReference type="AlphaFoldDB" id="A0A1I8JDA1"/>
<evidence type="ECO:0000256" key="3">
    <source>
        <dbReference type="ARBA" id="ARBA00022525"/>
    </source>
</evidence>
<dbReference type="PROSITE" id="PS00265">
    <property type="entry name" value="PANCREATIC_HORMONE_1"/>
    <property type="match status" value="1"/>
</dbReference>
<evidence type="ECO:0000256" key="2">
    <source>
        <dbReference type="ARBA" id="ARBA00010022"/>
    </source>
</evidence>
<accession>A0A1I8JDA1</accession>
<comment type="similarity">
    <text evidence="2">Belongs to the NPY family.</text>
</comment>
<evidence type="ECO:0000313" key="7">
    <source>
        <dbReference type="WBParaSite" id="maker-uti_cns_0046829-snap-gene-0.3-mRNA-1"/>
    </source>
</evidence>
<dbReference type="Proteomes" id="UP000095280">
    <property type="component" value="Unplaced"/>
</dbReference>
<comment type="subcellular location">
    <subcellularLocation>
        <location evidence="1">Secreted</location>
    </subcellularLocation>
</comment>
<sequence length="83" mass="9220">MSALTTGSRALILLGLVYLLVLLQASGGGASPAWDKREQLSDPSDRVQKPGPRELEFKEYLKNLRSYMSLIARPRFGKRSDTP</sequence>
<dbReference type="WBParaSite" id="maker-uti_cns_0046829-snap-gene-0.3-mRNA-1">
    <property type="protein sequence ID" value="maker-uti_cns_0046829-snap-gene-0.3-mRNA-1"/>
    <property type="gene ID" value="maker-uti_cns_0046829-snap-gene-0.3"/>
</dbReference>
<evidence type="ECO:0000256" key="1">
    <source>
        <dbReference type="ARBA" id="ARBA00004613"/>
    </source>
</evidence>
<proteinExistence type="inferred from homology"/>
<keyword evidence="5" id="KW-0732">Signal</keyword>
<dbReference type="InterPro" id="IPR020392">
    <property type="entry name" value="Pancreatic_hormone-like_CS"/>
</dbReference>
<dbReference type="PROSITE" id="PS50276">
    <property type="entry name" value="PANCREATIC_HORMONE_2"/>
    <property type="match status" value="1"/>
</dbReference>
<organism evidence="6 7">
    <name type="scientific">Macrostomum lignano</name>
    <dbReference type="NCBI Taxonomy" id="282301"/>
    <lineage>
        <taxon>Eukaryota</taxon>
        <taxon>Metazoa</taxon>
        <taxon>Spiralia</taxon>
        <taxon>Lophotrochozoa</taxon>
        <taxon>Platyhelminthes</taxon>
        <taxon>Rhabditophora</taxon>
        <taxon>Macrostomorpha</taxon>
        <taxon>Macrostomida</taxon>
        <taxon>Macrostomidae</taxon>
        <taxon>Macrostomum</taxon>
    </lineage>
</organism>
<feature type="region of interest" description="Disordered" evidence="4">
    <location>
        <begin position="28"/>
        <end position="52"/>
    </location>
</feature>
<evidence type="ECO:0000313" key="6">
    <source>
        <dbReference type="Proteomes" id="UP000095280"/>
    </source>
</evidence>
<evidence type="ECO:0000256" key="5">
    <source>
        <dbReference type="SAM" id="SignalP"/>
    </source>
</evidence>
<evidence type="ECO:0000256" key="4">
    <source>
        <dbReference type="SAM" id="MobiDB-lite"/>
    </source>
</evidence>
<protein>
    <submittedName>
        <fullName evidence="7">Pancreatic hormone</fullName>
    </submittedName>
</protein>
<dbReference type="GO" id="GO:0005576">
    <property type="term" value="C:extracellular region"/>
    <property type="evidence" value="ECO:0007669"/>
    <property type="project" value="UniProtKB-SubCell"/>
</dbReference>
<name>A0A1I8JDA1_9PLAT</name>